<dbReference type="InterPro" id="IPR019618">
    <property type="entry name" value="Spore_germination_GerPA"/>
</dbReference>
<reference evidence="1 2" key="1">
    <citation type="submission" date="2021-01" db="EMBL/GenBank/DDBJ databases">
        <title>Genome public.</title>
        <authorList>
            <person name="Liu C."/>
            <person name="Sun Q."/>
        </authorList>
    </citation>
    <scope>NUCLEOTIDE SEQUENCE [LARGE SCALE GENOMIC DNA]</scope>
    <source>
        <strain evidence="1 2">YIM B02564</strain>
    </source>
</reference>
<evidence type="ECO:0000313" key="1">
    <source>
        <dbReference type="EMBL" id="MBL4952809.1"/>
    </source>
</evidence>
<accession>A0ABS1TNA5</accession>
<dbReference type="PANTHER" id="PTHR37808:SF3">
    <property type="entry name" value="SPORE GERMINATION PROTEIN GERPA-RELATED"/>
    <property type="match status" value="1"/>
</dbReference>
<comment type="caution">
    <text evidence="1">The sequence shown here is derived from an EMBL/GenBank/DDBJ whole genome shotgun (WGS) entry which is preliminary data.</text>
</comment>
<dbReference type="Pfam" id="PF10676">
    <property type="entry name" value="gerPA"/>
    <property type="match status" value="1"/>
</dbReference>
<dbReference type="EMBL" id="JAESWB010000168">
    <property type="protein sequence ID" value="MBL4952809.1"/>
    <property type="molecule type" value="Genomic_DNA"/>
</dbReference>
<name>A0ABS1TNA5_9BACI</name>
<dbReference type="PANTHER" id="PTHR37808">
    <property type="entry name" value="SPORE GERMINATION PROTEIN-LIKE PROTEIN YDZR-RELATED"/>
    <property type="match status" value="1"/>
</dbReference>
<sequence length="72" mass="7383">MPALITAIEIINVTGGVLHMGDSAFTTPKLTIKNRGGSGIFNTGGVITSSSILSSTTELNPDVVDQPEVANL</sequence>
<dbReference type="Proteomes" id="UP000623967">
    <property type="component" value="Unassembled WGS sequence"/>
</dbReference>
<protein>
    <submittedName>
        <fullName evidence="1">Spore germination protein</fullName>
    </submittedName>
</protein>
<dbReference type="RefSeq" id="WP_202654044.1">
    <property type="nucleotide sequence ID" value="NZ_JAESWB010000168.1"/>
</dbReference>
<organism evidence="1 2">
    <name type="scientific">Neobacillus paridis</name>
    <dbReference type="NCBI Taxonomy" id="2803862"/>
    <lineage>
        <taxon>Bacteria</taxon>
        <taxon>Bacillati</taxon>
        <taxon>Bacillota</taxon>
        <taxon>Bacilli</taxon>
        <taxon>Bacillales</taxon>
        <taxon>Bacillaceae</taxon>
        <taxon>Neobacillus</taxon>
    </lineage>
</organism>
<keyword evidence="2" id="KW-1185">Reference proteome</keyword>
<proteinExistence type="predicted"/>
<gene>
    <name evidence="1" type="ORF">JK635_11365</name>
</gene>
<evidence type="ECO:0000313" key="2">
    <source>
        <dbReference type="Proteomes" id="UP000623967"/>
    </source>
</evidence>